<keyword evidence="2" id="KW-0812">Transmembrane</keyword>
<name>A0ABW2AAX9_9MICO</name>
<dbReference type="Proteomes" id="UP001596298">
    <property type="component" value="Unassembled WGS sequence"/>
</dbReference>
<keyword evidence="2" id="KW-0472">Membrane</keyword>
<evidence type="ECO:0000256" key="1">
    <source>
        <dbReference type="SAM" id="MobiDB-lite"/>
    </source>
</evidence>
<evidence type="ECO:0000313" key="4">
    <source>
        <dbReference type="Proteomes" id="UP001596298"/>
    </source>
</evidence>
<dbReference type="RefSeq" id="WP_382397847.1">
    <property type="nucleotide sequence ID" value="NZ_JBHSWH010000001.1"/>
</dbReference>
<accession>A0ABW2AAX9</accession>
<evidence type="ECO:0000256" key="2">
    <source>
        <dbReference type="SAM" id="Phobius"/>
    </source>
</evidence>
<feature type="compositionally biased region" description="Low complexity" evidence="1">
    <location>
        <begin position="94"/>
        <end position="107"/>
    </location>
</feature>
<sequence>MTVEQQVRGPGVSTPVRVHAVLRLLMAMLITFTVVVQLVEVLTRAEPGKAGNFFSYFTIESNIIVAVVFAVAAVIQLRGQGSRAGSTACGVPQRSTSRSPASSTPCC</sequence>
<keyword evidence="2" id="KW-1133">Transmembrane helix</keyword>
<organism evidence="3 4">
    <name type="scientific">Flexivirga alba</name>
    <dbReference type="NCBI Taxonomy" id="702742"/>
    <lineage>
        <taxon>Bacteria</taxon>
        <taxon>Bacillati</taxon>
        <taxon>Actinomycetota</taxon>
        <taxon>Actinomycetes</taxon>
        <taxon>Micrococcales</taxon>
        <taxon>Dermacoccaceae</taxon>
        <taxon>Flexivirga</taxon>
    </lineage>
</organism>
<reference evidence="4" key="1">
    <citation type="journal article" date="2019" name="Int. J. Syst. Evol. Microbiol.">
        <title>The Global Catalogue of Microorganisms (GCM) 10K type strain sequencing project: providing services to taxonomists for standard genome sequencing and annotation.</title>
        <authorList>
            <consortium name="The Broad Institute Genomics Platform"/>
            <consortium name="The Broad Institute Genome Sequencing Center for Infectious Disease"/>
            <person name="Wu L."/>
            <person name="Ma J."/>
        </authorList>
    </citation>
    <scope>NUCLEOTIDE SEQUENCE [LARGE SCALE GENOMIC DNA]</scope>
    <source>
        <strain evidence="4">CCUG 58127</strain>
    </source>
</reference>
<feature type="transmembrane region" description="Helical" evidence="2">
    <location>
        <begin position="53"/>
        <end position="75"/>
    </location>
</feature>
<comment type="caution">
    <text evidence="3">The sequence shown here is derived from an EMBL/GenBank/DDBJ whole genome shotgun (WGS) entry which is preliminary data.</text>
</comment>
<protein>
    <submittedName>
        <fullName evidence="3">Uncharacterized protein</fullName>
    </submittedName>
</protein>
<dbReference type="EMBL" id="JBHSWH010000001">
    <property type="protein sequence ID" value="MFC6704002.1"/>
    <property type="molecule type" value="Genomic_DNA"/>
</dbReference>
<evidence type="ECO:0000313" key="3">
    <source>
        <dbReference type="EMBL" id="MFC6704002.1"/>
    </source>
</evidence>
<feature type="transmembrane region" description="Helical" evidence="2">
    <location>
        <begin position="21"/>
        <end position="41"/>
    </location>
</feature>
<keyword evidence="4" id="KW-1185">Reference proteome</keyword>
<proteinExistence type="predicted"/>
<feature type="region of interest" description="Disordered" evidence="1">
    <location>
        <begin position="80"/>
        <end position="107"/>
    </location>
</feature>
<gene>
    <name evidence="3" type="ORF">ACFQDH_01635</name>
</gene>